<keyword evidence="1" id="KW-0472">Membrane</keyword>
<organism evidence="2 3">
    <name type="scientific">Agromyces lapidis</name>
    <dbReference type="NCBI Taxonomy" id="279574"/>
    <lineage>
        <taxon>Bacteria</taxon>
        <taxon>Bacillati</taxon>
        <taxon>Actinomycetota</taxon>
        <taxon>Actinomycetes</taxon>
        <taxon>Micrococcales</taxon>
        <taxon>Microbacteriaceae</taxon>
        <taxon>Agromyces</taxon>
    </lineage>
</organism>
<dbReference type="EMBL" id="JBHMBL010000004">
    <property type="protein sequence ID" value="MFB9643981.1"/>
    <property type="molecule type" value="Genomic_DNA"/>
</dbReference>
<evidence type="ECO:0008006" key="4">
    <source>
        <dbReference type="Google" id="ProtNLM"/>
    </source>
</evidence>
<dbReference type="Proteomes" id="UP001589667">
    <property type="component" value="Unassembled WGS sequence"/>
</dbReference>
<evidence type="ECO:0000313" key="2">
    <source>
        <dbReference type="EMBL" id="MFB9643981.1"/>
    </source>
</evidence>
<comment type="caution">
    <text evidence="2">The sequence shown here is derived from an EMBL/GenBank/DDBJ whole genome shotgun (WGS) entry which is preliminary data.</text>
</comment>
<accession>A0ABV5SX18</accession>
<dbReference type="RefSeq" id="WP_212277321.1">
    <property type="nucleotide sequence ID" value="NZ_BAAANI010000005.1"/>
</dbReference>
<evidence type="ECO:0000256" key="1">
    <source>
        <dbReference type="SAM" id="Phobius"/>
    </source>
</evidence>
<keyword evidence="1" id="KW-1133">Transmembrane helix</keyword>
<feature type="transmembrane region" description="Helical" evidence="1">
    <location>
        <begin position="17"/>
        <end position="38"/>
    </location>
</feature>
<keyword evidence="3" id="KW-1185">Reference proteome</keyword>
<gene>
    <name evidence="2" type="ORF">ACFFQV_16945</name>
</gene>
<protein>
    <recommendedName>
        <fullName evidence="4">LPXTG cell wall anchor domain-containing protein</fullName>
    </recommendedName>
</protein>
<keyword evidence="1" id="KW-0812">Transmembrane</keyword>
<proteinExistence type="predicted"/>
<reference evidence="2 3" key="1">
    <citation type="submission" date="2024-09" db="EMBL/GenBank/DDBJ databases">
        <authorList>
            <person name="Sun Q."/>
            <person name="Mori K."/>
        </authorList>
    </citation>
    <scope>NUCLEOTIDE SEQUENCE [LARGE SCALE GENOMIC DNA]</scope>
    <source>
        <strain evidence="2 3">JCM 14321</strain>
    </source>
</reference>
<evidence type="ECO:0000313" key="3">
    <source>
        <dbReference type="Proteomes" id="UP001589667"/>
    </source>
</evidence>
<sequence>MIALVGSIGAASLLGAYWVPGLLVVVAAAAAAFGVLLVRRRRAKACTVPAGPRMIDLPTTRPDAERVVSGPGPSRP</sequence>
<name>A0ABV5SX18_9MICO</name>